<dbReference type="InterPro" id="IPR036736">
    <property type="entry name" value="ACP-like_sf"/>
</dbReference>
<dbReference type="InterPro" id="IPR020806">
    <property type="entry name" value="PKS_PP-bd"/>
</dbReference>
<feature type="compositionally biased region" description="Low complexity" evidence="5">
    <location>
        <begin position="923"/>
        <end position="932"/>
    </location>
</feature>
<accession>A0A3N0DQT4</accession>
<name>A0A3N0DQT4_9ACTN</name>
<dbReference type="SUPFAM" id="SSF52151">
    <property type="entry name" value="FabD/lysophospholipase-like"/>
    <property type="match status" value="1"/>
</dbReference>
<dbReference type="SMART" id="SM00825">
    <property type="entry name" value="PKS_KS"/>
    <property type="match status" value="1"/>
</dbReference>
<dbReference type="Gene3D" id="1.10.1200.10">
    <property type="entry name" value="ACP-like"/>
    <property type="match status" value="1"/>
</dbReference>
<dbReference type="Pfam" id="PF00550">
    <property type="entry name" value="PP-binding"/>
    <property type="match status" value="1"/>
</dbReference>
<keyword evidence="4 8" id="KW-0012">Acyltransferase</keyword>
<dbReference type="SUPFAM" id="SSF47336">
    <property type="entry name" value="ACP-like"/>
    <property type="match status" value="1"/>
</dbReference>
<sequence>SPREALAIDPQQRVLLETCWEALEHSRVDPASLRGSRTGVYMGAMAQEYGPPMGEAADGLEGFLLTGGAESVISGRVAYTLGLEGPAVTMDTACSSSLVSLHLACQALQRQECSLALAGGVTVMADPGIFVEFSRQRGIAPDGRCKTFSAAADGTGWAEGAGVLVLERLSDARRNGHRILAVIRGSAVNQDGASNGITAPNGPSQERVIRQALEAAGLEPADVDAVEAHGTGTTLGDPIEAQALISTYGQDRPDERPLRIGSIKSNVGHTQAAAGVAGVIKMVEALRHRTLPRSLHIDEPSPHVDWSEGGVRPLAAAEPWPDTGRPARAGVSSFGVSGTNAHVVVEEPPHQPTETEPDHAEQPPTDTPLPWVVSAKSAAALRAQAGRLRSAVTADPALGPVEVGYSLAVTRTAMDHRAVVLADHRDGHLRGLDALARGDESAEVVRGDAVNAGQPVLVFPGQGSQWVGMAADLLQRSEVFGDSMNECARALEPYVDWSLLDVVRSTNGAPGLDRIDVVQPALFAVNVSLARLWRSYGVEPAAVVGHSQGEVAAAHVAGALSLEDATRIIALRSQLLLALRGKGSLVSLGVGADDAEALLEPWRDTMSVAGHNGPTSTVVSGTPDAVADLVAACEARGVRAREIPASVPTHSHHADEVRDELFEMLSGISPRSGEIPFYSTVRGERVDHAELATQYWFDNMRYPVLFDPTVREIAERGHHTFVETSPHPVLTVGTQEILESAGVTDPVVLGTLRRDEDGPRRFLTSLAEAHVRGVDVQWQRAFDDHAPTIVDLPTYPFQRSRYWLATRRSSGGSDALGQVVAPAEPEETSELVRRLSGMTTRERHDALLDLVSTHAAQVLGHSSAEAIMATRPFIEMGFDSLTSVELRNRLGKATGLRLPTTLLFDHPSPEAVASELGRRLTPGTTTVTATAGTDRRHKGSDPWVGDRLSEPVAIVGMGCRYPGGVSSPE</sequence>
<keyword evidence="2" id="KW-0597">Phosphoprotein</keyword>
<dbReference type="PROSITE" id="PS50075">
    <property type="entry name" value="CARRIER"/>
    <property type="match status" value="1"/>
</dbReference>
<dbReference type="InterPro" id="IPR016035">
    <property type="entry name" value="Acyl_Trfase/lysoPLipase"/>
</dbReference>
<keyword evidence="1" id="KW-0596">Phosphopantetheine</keyword>
<dbReference type="PROSITE" id="PS52004">
    <property type="entry name" value="KS3_2"/>
    <property type="match status" value="1"/>
</dbReference>
<dbReference type="InterPro" id="IPR016039">
    <property type="entry name" value="Thiolase-like"/>
</dbReference>
<dbReference type="InterPro" id="IPR014030">
    <property type="entry name" value="Ketoacyl_synth_N"/>
</dbReference>
<dbReference type="Pfam" id="PF00109">
    <property type="entry name" value="ketoacyl-synt"/>
    <property type="match status" value="1"/>
</dbReference>
<dbReference type="SMART" id="SM00827">
    <property type="entry name" value="PKS_AT"/>
    <property type="match status" value="1"/>
</dbReference>
<dbReference type="PANTHER" id="PTHR43775:SF51">
    <property type="entry name" value="INACTIVE PHENOLPHTHIOCEROL SYNTHESIS POLYKETIDE SYNTHASE TYPE I PKS1-RELATED"/>
    <property type="match status" value="1"/>
</dbReference>
<dbReference type="InterPro" id="IPR050091">
    <property type="entry name" value="PKS_NRPS_Biosynth_Enz"/>
</dbReference>
<evidence type="ECO:0000313" key="9">
    <source>
        <dbReference type="Proteomes" id="UP000269198"/>
    </source>
</evidence>
<dbReference type="AlphaFoldDB" id="A0A3N0DQT4"/>
<dbReference type="Gene3D" id="3.30.70.3290">
    <property type="match status" value="1"/>
</dbReference>
<dbReference type="Gene3D" id="3.40.366.10">
    <property type="entry name" value="Malonyl-Coenzyme A Acyl Carrier Protein, domain 2"/>
    <property type="match status" value="1"/>
</dbReference>
<proteinExistence type="predicted"/>
<feature type="non-terminal residue" evidence="8">
    <location>
        <position position="969"/>
    </location>
</feature>
<feature type="domain" description="Ketosynthase family 3 (KS3)" evidence="7">
    <location>
        <begin position="1"/>
        <end position="347"/>
    </location>
</feature>
<dbReference type="GO" id="GO:0004315">
    <property type="term" value="F:3-oxoacyl-[acyl-carrier-protein] synthase activity"/>
    <property type="evidence" value="ECO:0007669"/>
    <property type="project" value="InterPro"/>
</dbReference>
<organism evidence="8 9">
    <name type="scientific">Halostreptopolyspora alba</name>
    <dbReference type="NCBI Taxonomy" id="2487137"/>
    <lineage>
        <taxon>Bacteria</taxon>
        <taxon>Bacillati</taxon>
        <taxon>Actinomycetota</taxon>
        <taxon>Actinomycetes</taxon>
        <taxon>Streptosporangiales</taxon>
        <taxon>Nocardiopsidaceae</taxon>
        <taxon>Halostreptopolyspora</taxon>
    </lineage>
</organism>
<dbReference type="InterPro" id="IPR020841">
    <property type="entry name" value="PKS_Beta-ketoAc_synthase_dom"/>
</dbReference>
<dbReference type="GO" id="GO:0004312">
    <property type="term" value="F:fatty acid synthase activity"/>
    <property type="evidence" value="ECO:0007669"/>
    <property type="project" value="TreeGrafter"/>
</dbReference>
<protein>
    <submittedName>
        <fullName evidence="8">Acyltransferase domain-containing protein</fullName>
    </submittedName>
</protein>
<dbReference type="CDD" id="cd00833">
    <property type="entry name" value="PKS"/>
    <property type="match status" value="1"/>
</dbReference>
<dbReference type="InterPro" id="IPR009081">
    <property type="entry name" value="PP-bd_ACP"/>
</dbReference>
<dbReference type="PROSITE" id="PS00606">
    <property type="entry name" value="KS3_1"/>
    <property type="match status" value="1"/>
</dbReference>
<dbReference type="GO" id="GO:0006633">
    <property type="term" value="P:fatty acid biosynthetic process"/>
    <property type="evidence" value="ECO:0007669"/>
    <property type="project" value="InterPro"/>
</dbReference>
<feature type="domain" description="Carrier" evidence="6">
    <location>
        <begin position="845"/>
        <end position="920"/>
    </location>
</feature>
<dbReference type="GO" id="GO:0031177">
    <property type="term" value="F:phosphopantetheine binding"/>
    <property type="evidence" value="ECO:0007669"/>
    <property type="project" value="InterPro"/>
</dbReference>
<dbReference type="Pfam" id="PF16197">
    <property type="entry name" value="KAsynt_C_assoc"/>
    <property type="match status" value="1"/>
</dbReference>
<dbReference type="InterPro" id="IPR001227">
    <property type="entry name" value="Ac_transferase_dom_sf"/>
</dbReference>
<dbReference type="Pfam" id="PF02801">
    <property type="entry name" value="Ketoacyl-synt_C"/>
    <property type="match status" value="1"/>
</dbReference>
<dbReference type="InterPro" id="IPR014031">
    <property type="entry name" value="Ketoacyl_synth_C"/>
</dbReference>
<evidence type="ECO:0000313" key="8">
    <source>
        <dbReference type="EMBL" id="RNL77992.1"/>
    </source>
</evidence>
<dbReference type="Proteomes" id="UP000269198">
    <property type="component" value="Unassembled WGS sequence"/>
</dbReference>
<dbReference type="OrthoDB" id="4537517at2"/>
<dbReference type="PANTHER" id="PTHR43775">
    <property type="entry name" value="FATTY ACID SYNTHASE"/>
    <property type="match status" value="1"/>
</dbReference>
<feature type="region of interest" description="Disordered" evidence="5">
    <location>
        <begin position="923"/>
        <end position="945"/>
    </location>
</feature>
<dbReference type="SUPFAM" id="SSF55048">
    <property type="entry name" value="Probable ACP-binding domain of malonyl-CoA ACP transacylase"/>
    <property type="match status" value="1"/>
</dbReference>
<dbReference type="PROSITE" id="PS00012">
    <property type="entry name" value="PHOSPHOPANTETHEINE"/>
    <property type="match status" value="1"/>
</dbReference>
<dbReference type="SUPFAM" id="SSF53901">
    <property type="entry name" value="Thiolase-like"/>
    <property type="match status" value="1"/>
</dbReference>
<dbReference type="EMBL" id="RJMB01000051">
    <property type="protein sequence ID" value="RNL77992.1"/>
    <property type="molecule type" value="Genomic_DNA"/>
</dbReference>
<keyword evidence="9" id="KW-1185">Reference proteome</keyword>
<dbReference type="RefSeq" id="WP_123203640.1">
    <property type="nucleotide sequence ID" value="NZ_RJMB01000051.1"/>
</dbReference>
<evidence type="ECO:0000256" key="4">
    <source>
        <dbReference type="ARBA" id="ARBA00023315"/>
    </source>
</evidence>
<dbReference type="InterPro" id="IPR018201">
    <property type="entry name" value="Ketoacyl_synth_AS"/>
</dbReference>
<evidence type="ECO:0000256" key="2">
    <source>
        <dbReference type="ARBA" id="ARBA00022553"/>
    </source>
</evidence>
<evidence type="ECO:0000256" key="1">
    <source>
        <dbReference type="ARBA" id="ARBA00022450"/>
    </source>
</evidence>
<evidence type="ECO:0000259" key="6">
    <source>
        <dbReference type="PROSITE" id="PS50075"/>
    </source>
</evidence>
<dbReference type="FunFam" id="3.40.366.10:FF:000002">
    <property type="entry name" value="Probable polyketide synthase 2"/>
    <property type="match status" value="1"/>
</dbReference>
<dbReference type="InterPro" id="IPR032821">
    <property type="entry name" value="PKS_assoc"/>
</dbReference>
<evidence type="ECO:0000256" key="5">
    <source>
        <dbReference type="SAM" id="MobiDB-lite"/>
    </source>
</evidence>
<dbReference type="Pfam" id="PF00698">
    <property type="entry name" value="Acyl_transf_1"/>
    <property type="match status" value="1"/>
</dbReference>
<evidence type="ECO:0000256" key="3">
    <source>
        <dbReference type="ARBA" id="ARBA00022679"/>
    </source>
</evidence>
<keyword evidence="3 8" id="KW-0808">Transferase</keyword>
<gene>
    <name evidence="8" type="ORF">EFW17_23580</name>
</gene>
<dbReference type="InterPro" id="IPR014043">
    <property type="entry name" value="Acyl_transferase_dom"/>
</dbReference>
<dbReference type="InterPro" id="IPR006162">
    <property type="entry name" value="Ppantetheine_attach_site"/>
</dbReference>
<dbReference type="SMART" id="SM01294">
    <property type="entry name" value="PKS_PP_betabranch"/>
    <property type="match status" value="1"/>
</dbReference>
<dbReference type="Gene3D" id="3.40.47.10">
    <property type="match status" value="1"/>
</dbReference>
<feature type="non-terminal residue" evidence="8">
    <location>
        <position position="1"/>
    </location>
</feature>
<comment type="caution">
    <text evidence="8">The sequence shown here is derived from an EMBL/GenBank/DDBJ whole genome shotgun (WGS) entry which is preliminary data.</text>
</comment>
<reference evidence="8 9" key="1">
    <citation type="submission" date="2018-11" db="EMBL/GenBank/DDBJ databases">
        <title>The genome draft of YIM 96095.</title>
        <authorList>
            <person name="Tang S.-K."/>
            <person name="Chunyu W.-X."/>
            <person name="Feng Y.-Z."/>
        </authorList>
    </citation>
    <scope>NUCLEOTIDE SEQUENCE [LARGE SCALE GENOMIC DNA]</scope>
    <source>
        <strain evidence="8 9">YIM 96095</strain>
    </source>
</reference>
<dbReference type="InterPro" id="IPR016036">
    <property type="entry name" value="Malonyl_transacylase_ACP-bd"/>
</dbReference>
<dbReference type="FunFam" id="1.10.1200.10:FF:000007">
    <property type="entry name" value="Probable polyketide synthase pks17"/>
    <property type="match status" value="1"/>
</dbReference>
<dbReference type="SMART" id="SM00823">
    <property type="entry name" value="PKS_PP"/>
    <property type="match status" value="1"/>
</dbReference>
<evidence type="ECO:0000259" key="7">
    <source>
        <dbReference type="PROSITE" id="PS52004"/>
    </source>
</evidence>